<accession>A0AA86R9Z9</accession>
<name>A0AA86R9Z9_9EUKA</name>
<evidence type="ECO:0000313" key="3">
    <source>
        <dbReference type="Proteomes" id="UP001642409"/>
    </source>
</evidence>
<comment type="caution">
    <text evidence="1">The sequence shown here is derived from an EMBL/GenBank/DDBJ whole genome shotgun (WGS) entry which is preliminary data.</text>
</comment>
<organism evidence="1">
    <name type="scientific">Hexamita inflata</name>
    <dbReference type="NCBI Taxonomy" id="28002"/>
    <lineage>
        <taxon>Eukaryota</taxon>
        <taxon>Metamonada</taxon>
        <taxon>Diplomonadida</taxon>
        <taxon>Hexamitidae</taxon>
        <taxon>Hexamitinae</taxon>
        <taxon>Hexamita</taxon>
    </lineage>
</organism>
<reference evidence="1" key="1">
    <citation type="submission" date="2023-06" db="EMBL/GenBank/DDBJ databases">
        <authorList>
            <person name="Kurt Z."/>
        </authorList>
    </citation>
    <scope>NUCLEOTIDE SEQUENCE</scope>
</reference>
<gene>
    <name evidence="1" type="ORF">HINF_LOCUS52000</name>
    <name evidence="2" type="ORF">HINF_LOCUS54139</name>
</gene>
<reference evidence="2 3" key="2">
    <citation type="submission" date="2024-07" db="EMBL/GenBank/DDBJ databases">
        <authorList>
            <person name="Akdeniz Z."/>
        </authorList>
    </citation>
    <scope>NUCLEOTIDE SEQUENCE [LARGE SCALE GENOMIC DNA]</scope>
</reference>
<evidence type="ECO:0000313" key="1">
    <source>
        <dbReference type="EMBL" id="CAI9964355.1"/>
    </source>
</evidence>
<dbReference type="AlphaFoldDB" id="A0AA86R9Z9"/>
<dbReference type="Proteomes" id="UP001642409">
    <property type="component" value="Unassembled WGS sequence"/>
</dbReference>
<keyword evidence="3" id="KW-1185">Reference proteome</keyword>
<sequence length="206" mass="23825">MNFDKVKQIMNEYIKNEKLYNLPNNATKPLQTQAPIQEIKQDSQKNDFETLKFVVQNAQNAVQVLKQNKIHFEQGTTTKINNFQEKIVIFVYQIASIDQVYEIMDQFIQNEYLQQQSLINKAKLSQNLQQNQVKPKSLTQKSQFIASTEHSSTVTQIQNFNVQTVLDQPKTELKREIKVEPKTEEESVSIVIENSSVSVSIDLEDS</sequence>
<dbReference type="EMBL" id="CATOUU010000976">
    <property type="protein sequence ID" value="CAI9964355.1"/>
    <property type="molecule type" value="Genomic_DNA"/>
</dbReference>
<dbReference type="EMBL" id="CAXDID020000280">
    <property type="protein sequence ID" value="CAL6069778.1"/>
    <property type="molecule type" value="Genomic_DNA"/>
</dbReference>
<proteinExistence type="predicted"/>
<protein>
    <submittedName>
        <fullName evidence="2">Hypothetical_protein</fullName>
    </submittedName>
</protein>
<evidence type="ECO:0000313" key="2">
    <source>
        <dbReference type="EMBL" id="CAL6069778.1"/>
    </source>
</evidence>